<feature type="compositionally biased region" description="Acidic residues" evidence="1">
    <location>
        <begin position="7"/>
        <end position="28"/>
    </location>
</feature>
<organism evidence="3 4">
    <name type="scientific">Phytophthora rubi</name>
    <dbReference type="NCBI Taxonomy" id="129364"/>
    <lineage>
        <taxon>Eukaryota</taxon>
        <taxon>Sar</taxon>
        <taxon>Stramenopiles</taxon>
        <taxon>Oomycota</taxon>
        <taxon>Peronosporomycetes</taxon>
        <taxon>Peronosporales</taxon>
        <taxon>Peronosporaceae</taxon>
        <taxon>Phytophthora</taxon>
    </lineage>
</organism>
<feature type="domain" description="SAM" evidence="2">
    <location>
        <begin position="38"/>
        <end position="103"/>
    </location>
</feature>
<dbReference type="PROSITE" id="PS50105">
    <property type="entry name" value="SAM_DOMAIN"/>
    <property type="match status" value="1"/>
</dbReference>
<reference evidence="3 4" key="1">
    <citation type="submission" date="2018-09" db="EMBL/GenBank/DDBJ databases">
        <title>Genomic investigation of the strawberry pathogen Phytophthora fragariae indicates pathogenicity is determined by transcriptional variation in three key races.</title>
        <authorList>
            <person name="Adams T.M."/>
            <person name="Armitage A.D."/>
            <person name="Sobczyk M.K."/>
            <person name="Bates H.J."/>
            <person name="Dunwell J.M."/>
            <person name="Nellist C.F."/>
            <person name="Harrison R.J."/>
        </authorList>
    </citation>
    <scope>NUCLEOTIDE SEQUENCE [LARGE SCALE GENOMIC DNA]</scope>
    <source>
        <strain evidence="3 4">SCRP249</strain>
    </source>
</reference>
<dbReference type="Gene3D" id="1.10.150.50">
    <property type="entry name" value="Transcription Factor, Ets-1"/>
    <property type="match status" value="1"/>
</dbReference>
<dbReference type="EMBL" id="QXFV01000001">
    <property type="protein sequence ID" value="KAE9052939.1"/>
    <property type="molecule type" value="Genomic_DNA"/>
</dbReference>
<evidence type="ECO:0000259" key="2">
    <source>
        <dbReference type="PROSITE" id="PS50105"/>
    </source>
</evidence>
<comment type="caution">
    <text evidence="3">The sequence shown here is derived from an EMBL/GenBank/DDBJ whole genome shotgun (WGS) entry which is preliminary data.</text>
</comment>
<accession>A0A6A3PJP6</accession>
<dbReference type="SUPFAM" id="SSF47769">
    <property type="entry name" value="SAM/Pointed domain"/>
    <property type="match status" value="1"/>
</dbReference>
<dbReference type="InterPro" id="IPR013761">
    <property type="entry name" value="SAM/pointed_sf"/>
</dbReference>
<dbReference type="Pfam" id="PF07647">
    <property type="entry name" value="SAM_2"/>
    <property type="match status" value="1"/>
</dbReference>
<protein>
    <recommendedName>
        <fullName evidence="2">SAM domain-containing protein</fullName>
    </recommendedName>
</protein>
<feature type="compositionally biased region" description="Acidic residues" evidence="1">
    <location>
        <begin position="106"/>
        <end position="132"/>
    </location>
</feature>
<feature type="region of interest" description="Disordered" evidence="1">
    <location>
        <begin position="102"/>
        <end position="194"/>
    </location>
</feature>
<dbReference type="AlphaFoldDB" id="A0A6A3PJP6"/>
<dbReference type="SMART" id="SM00454">
    <property type="entry name" value="SAM"/>
    <property type="match status" value="1"/>
</dbReference>
<proteinExistence type="predicted"/>
<name>A0A6A3PJP6_9STRA</name>
<gene>
    <name evidence="3" type="ORF">PR001_g53</name>
</gene>
<evidence type="ECO:0000313" key="4">
    <source>
        <dbReference type="Proteomes" id="UP000429607"/>
    </source>
</evidence>
<dbReference type="Proteomes" id="UP000429607">
    <property type="component" value="Unassembled WGS sequence"/>
</dbReference>
<evidence type="ECO:0000256" key="1">
    <source>
        <dbReference type="SAM" id="MobiDB-lite"/>
    </source>
</evidence>
<sequence>MQHDGHEDAEDEEDEDDEEYDDEDEDDQLTLAQVVKEWSVENVCLWLHEDVGVPDVVLRFQQKQCNGEMLLELTESDLINDFGVKDRVQRERILNAIEAINTSTFSDEEDEDDDEEEEDTNEDDEEELEESEEHNADSSIPHTRHSIGGATYGHPRDILRHKSQPSPQRILDSSLPSSNDMLRRISNALENPKR</sequence>
<feature type="region of interest" description="Disordered" evidence="1">
    <location>
        <begin position="1"/>
        <end position="28"/>
    </location>
</feature>
<evidence type="ECO:0000313" key="3">
    <source>
        <dbReference type="EMBL" id="KAE9052939.1"/>
    </source>
</evidence>
<dbReference type="InterPro" id="IPR001660">
    <property type="entry name" value="SAM"/>
</dbReference>